<comment type="caution">
    <text evidence="1">The sequence shown here is derived from an EMBL/GenBank/DDBJ whole genome shotgun (WGS) entry which is preliminary data.</text>
</comment>
<evidence type="ECO:0000313" key="2">
    <source>
        <dbReference type="Proteomes" id="UP000717515"/>
    </source>
</evidence>
<dbReference type="EMBL" id="JAIFTL010000089">
    <property type="protein sequence ID" value="KAG9323741.1"/>
    <property type="molecule type" value="Genomic_DNA"/>
</dbReference>
<name>A0A9P8A7A3_MORAP</name>
<sequence length="116" mass="12110">MTTAPPDPNFDELATIPGHVASFSADLASGQLINVNGPILQDQATVIQKLMQDVGQLVSRYSNGTSTGLLSATSATTAASAEVEDSLVRKVTVLTEGSTLALTMADNKIYGIEKKE</sequence>
<accession>A0A9P8A7A3</accession>
<dbReference type="Proteomes" id="UP000717515">
    <property type="component" value="Unassembled WGS sequence"/>
</dbReference>
<evidence type="ECO:0000313" key="1">
    <source>
        <dbReference type="EMBL" id="KAG9323741.1"/>
    </source>
</evidence>
<protein>
    <submittedName>
        <fullName evidence="1">Uncharacterized protein</fullName>
    </submittedName>
</protein>
<dbReference type="AlphaFoldDB" id="A0A9P8A7A3"/>
<gene>
    <name evidence="1" type="ORF">KVV02_007736</name>
</gene>
<organism evidence="1 2">
    <name type="scientific">Mortierella alpina</name>
    <name type="common">Oleaginous fungus</name>
    <name type="synonym">Mortierella renispora</name>
    <dbReference type="NCBI Taxonomy" id="64518"/>
    <lineage>
        <taxon>Eukaryota</taxon>
        <taxon>Fungi</taxon>
        <taxon>Fungi incertae sedis</taxon>
        <taxon>Mucoromycota</taxon>
        <taxon>Mortierellomycotina</taxon>
        <taxon>Mortierellomycetes</taxon>
        <taxon>Mortierellales</taxon>
        <taxon>Mortierellaceae</taxon>
        <taxon>Mortierella</taxon>
    </lineage>
</organism>
<proteinExistence type="predicted"/>
<reference evidence="1" key="1">
    <citation type="submission" date="2021-07" db="EMBL/GenBank/DDBJ databases">
        <title>Draft genome of Mortierella alpina, strain LL118, isolated from an aspen leaf litter sample.</title>
        <authorList>
            <person name="Yang S."/>
            <person name="Vinatzer B.A."/>
        </authorList>
    </citation>
    <scope>NUCLEOTIDE SEQUENCE</scope>
    <source>
        <strain evidence="1">LL118</strain>
    </source>
</reference>